<keyword evidence="3" id="KW-1185">Reference proteome</keyword>
<organism evidence="2 3">
    <name type="scientific">Cryptolaemus montrouzieri</name>
    <dbReference type="NCBI Taxonomy" id="559131"/>
    <lineage>
        <taxon>Eukaryota</taxon>
        <taxon>Metazoa</taxon>
        <taxon>Ecdysozoa</taxon>
        <taxon>Arthropoda</taxon>
        <taxon>Hexapoda</taxon>
        <taxon>Insecta</taxon>
        <taxon>Pterygota</taxon>
        <taxon>Neoptera</taxon>
        <taxon>Endopterygota</taxon>
        <taxon>Coleoptera</taxon>
        <taxon>Polyphaga</taxon>
        <taxon>Cucujiformia</taxon>
        <taxon>Coccinelloidea</taxon>
        <taxon>Coccinellidae</taxon>
        <taxon>Scymninae</taxon>
        <taxon>Scymnini</taxon>
        <taxon>Cryptolaemus</taxon>
    </lineage>
</organism>
<feature type="compositionally biased region" description="Basic and acidic residues" evidence="1">
    <location>
        <begin position="32"/>
        <end position="53"/>
    </location>
</feature>
<dbReference type="PANTHER" id="PTHR31640:SF1">
    <property type="entry name" value="BRIDGE-LIKE LIPID TRANSFER PROTEIN FAMILY MEMBER 1"/>
    <property type="match status" value="1"/>
</dbReference>
<sequence length="774" mass="86616">MVKNQLNSNNSTAQNLKFGSSDRNSKNNLKSATEKKKNDDLEKKGSLTKKETVVEGENMDQDCHKLKYKFTRVAVDALDFWLVESGTALQLWVSPLRLSTCNLHGKHVNSGLSCIAYSTSLRQLIWQQHKYNHRSSSDNDLWLEVGAVNFGPIIVESAISGSDQNAHETQQKFLKMHDERQKKLWFLWPELNKTAGKCGCTGGCSFFGSNRNGPRFFKPSKMDFEDGVNVAAFRINEPGNYPGFGQSILHEGMLIFRTTPYIYNEISLQDTVRHHKPLNTSGSFKRAFESPKMAYLERERSIDLERNVSPNASIERKTNRRFSSSSVRSAIIKEVPYSRLIETCPPLLTTAKLDSDSKLHTEKGKLLVTSTDVELLPKNSVSDSKLAVDYFNAPKPDIFEIPASSGPGSDVSVPSPGANVSLNESESQQSIGTRHSSEERLQKEVQRTTSMSSENHSEAFFSADEDLHLNSRSSSLRNSILSTGGILIRQERQAVPVNTQGGKKKFSSELSIVTDRSAIQRNGGPLQAPGSAPETTRTRLSSHRSDHEIHTPEHRSFTLNRQNDPLQRSTAVQGLVTPYRNPSNRSVSPRLWPQSSTISQPDSDINHSELDARSSSSGSHSSDNLSNNSFVSAQGSQEDFTLIDLHRQVNRPIVDSSMLMSSYVTHLSQLKCSNWAEGAHEGRRDHFSVSLFERVDEKLVYSGGRFVPYMETVMDGMTSMKMVTRSDSNINNKTPTSPFVYSWEQEEMEKELDDVQEEELVGSQTYTVAERLLL</sequence>
<feature type="region of interest" description="Disordered" evidence="1">
    <location>
        <begin position="401"/>
        <end position="455"/>
    </location>
</feature>
<feature type="compositionally biased region" description="Polar residues" evidence="1">
    <location>
        <begin position="420"/>
        <end position="434"/>
    </location>
</feature>
<feature type="compositionally biased region" description="Polar residues" evidence="1">
    <location>
        <begin position="580"/>
        <end position="603"/>
    </location>
</feature>
<evidence type="ECO:0008006" key="4">
    <source>
        <dbReference type="Google" id="ProtNLM"/>
    </source>
</evidence>
<feature type="compositionally biased region" description="Low complexity" evidence="1">
    <location>
        <begin position="402"/>
        <end position="418"/>
    </location>
</feature>
<dbReference type="EMBL" id="JABFTP020000042">
    <property type="protein sequence ID" value="KAL3270941.1"/>
    <property type="molecule type" value="Genomic_DNA"/>
</dbReference>
<dbReference type="AlphaFoldDB" id="A0ABD2MXR3"/>
<feature type="compositionally biased region" description="Low complexity" evidence="1">
    <location>
        <begin position="614"/>
        <end position="629"/>
    </location>
</feature>
<dbReference type="PANTHER" id="PTHR31640">
    <property type="entry name" value="TRANSMEMBRANE PROTEIN KIAA1109"/>
    <property type="match status" value="1"/>
</dbReference>
<feature type="compositionally biased region" description="Basic and acidic residues" evidence="1">
    <location>
        <begin position="435"/>
        <end position="446"/>
    </location>
</feature>
<evidence type="ECO:0000256" key="1">
    <source>
        <dbReference type="SAM" id="MobiDB-lite"/>
    </source>
</evidence>
<feature type="region of interest" description="Disordered" evidence="1">
    <location>
        <begin position="516"/>
        <end position="631"/>
    </location>
</feature>
<comment type="caution">
    <text evidence="2">The sequence shown here is derived from an EMBL/GenBank/DDBJ whole genome shotgun (WGS) entry which is preliminary data.</text>
</comment>
<proteinExistence type="predicted"/>
<name>A0ABD2MXR3_9CUCU</name>
<feature type="compositionally biased region" description="Basic and acidic residues" evidence="1">
    <location>
        <begin position="543"/>
        <end position="556"/>
    </location>
</feature>
<reference evidence="2 3" key="1">
    <citation type="journal article" date="2021" name="BMC Biol.">
        <title>Horizontally acquired antibacterial genes associated with adaptive radiation of ladybird beetles.</title>
        <authorList>
            <person name="Li H.S."/>
            <person name="Tang X.F."/>
            <person name="Huang Y.H."/>
            <person name="Xu Z.Y."/>
            <person name="Chen M.L."/>
            <person name="Du X.Y."/>
            <person name="Qiu B.Y."/>
            <person name="Chen P.T."/>
            <person name="Zhang W."/>
            <person name="Slipinski A."/>
            <person name="Escalona H.E."/>
            <person name="Waterhouse R.M."/>
            <person name="Zwick A."/>
            <person name="Pang H."/>
        </authorList>
    </citation>
    <scope>NUCLEOTIDE SEQUENCE [LARGE SCALE GENOMIC DNA]</scope>
    <source>
        <strain evidence="2">SYSU2018</strain>
    </source>
</reference>
<feature type="region of interest" description="Disordered" evidence="1">
    <location>
        <begin position="1"/>
        <end position="53"/>
    </location>
</feature>
<dbReference type="InterPro" id="IPR033616">
    <property type="entry name" value="BLTP1"/>
</dbReference>
<protein>
    <recommendedName>
        <fullName evidence="4">IRS-type PTB domain-containing protein</fullName>
    </recommendedName>
</protein>
<evidence type="ECO:0000313" key="2">
    <source>
        <dbReference type="EMBL" id="KAL3270941.1"/>
    </source>
</evidence>
<accession>A0ABD2MXR3</accession>
<feature type="compositionally biased region" description="Polar residues" evidence="1">
    <location>
        <begin position="1"/>
        <end position="31"/>
    </location>
</feature>
<dbReference type="Proteomes" id="UP001516400">
    <property type="component" value="Unassembled WGS sequence"/>
</dbReference>
<gene>
    <name evidence="2" type="ORF">HHI36_021446</name>
</gene>
<evidence type="ECO:0000313" key="3">
    <source>
        <dbReference type="Proteomes" id="UP001516400"/>
    </source>
</evidence>
<feature type="compositionally biased region" description="Polar residues" evidence="1">
    <location>
        <begin position="557"/>
        <end position="572"/>
    </location>
</feature>